<gene>
    <name evidence="2" type="ORF">SAMN04487891_10832</name>
    <name evidence="3" type="ORF">SAMN05216293_3337</name>
</gene>
<proteinExistence type="predicted"/>
<dbReference type="EMBL" id="FRAT01000009">
    <property type="protein sequence ID" value="SHL37146.1"/>
    <property type="molecule type" value="Genomic_DNA"/>
</dbReference>
<accession>A0A1M7A397</accession>
<feature type="domain" description="DinB-like" evidence="1">
    <location>
        <begin position="35"/>
        <end position="166"/>
    </location>
</feature>
<dbReference type="InterPro" id="IPR034660">
    <property type="entry name" value="DinB/YfiT-like"/>
</dbReference>
<keyword evidence="5" id="KW-1185">Reference proteome</keyword>
<dbReference type="Gene3D" id="1.20.120.450">
    <property type="entry name" value="dinb family like domain"/>
    <property type="match status" value="1"/>
</dbReference>
<sequence>MLLSELPTSDYNPYYHTYITALGEVSLMDVLVNGEEEFLSLMEQIPEDRLSFFYAEGKWTLAEVLMHILDAERIFQYRALRFARNDKADLPGFDQDFFVPYSNAGVRTIPDLMAEYKAVRDSTITLFRSFDEDVLKRKGVASGSPMSVGAMGFIICGHQAHHLRIIKERYLV</sequence>
<dbReference type="RefSeq" id="WP_072881993.1">
    <property type="nucleotide sequence ID" value="NZ_FOKU01000008.1"/>
</dbReference>
<evidence type="ECO:0000313" key="2">
    <source>
        <dbReference type="EMBL" id="SFC26443.1"/>
    </source>
</evidence>
<dbReference type="AlphaFoldDB" id="A0A1M7A397"/>
<protein>
    <submittedName>
        <fullName evidence="3">DinB superfamily protein</fullName>
    </submittedName>
</protein>
<reference evidence="3 4" key="1">
    <citation type="submission" date="2016-11" db="EMBL/GenBank/DDBJ databases">
        <authorList>
            <person name="Varghese N."/>
            <person name="Submissions S."/>
        </authorList>
    </citation>
    <scope>NUCLEOTIDE SEQUENCE [LARGE SCALE GENOMIC DNA]</scope>
    <source>
        <strain evidence="3 4">CGMCC 1.12174</strain>
        <strain evidence="2 5">DSM 26351</strain>
    </source>
</reference>
<organism evidence="3 4">
    <name type="scientific">Flagellimonas taeanensis</name>
    <dbReference type="NCBI Taxonomy" id="1005926"/>
    <lineage>
        <taxon>Bacteria</taxon>
        <taxon>Pseudomonadati</taxon>
        <taxon>Bacteroidota</taxon>
        <taxon>Flavobacteriia</taxon>
        <taxon>Flavobacteriales</taxon>
        <taxon>Flavobacteriaceae</taxon>
        <taxon>Flagellimonas</taxon>
    </lineage>
</organism>
<dbReference type="Pfam" id="PF12867">
    <property type="entry name" value="DinB_2"/>
    <property type="match status" value="1"/>
</dbReference>
<evidence type="ECO:0000259" key="1">
    <source>
        <dbReference type="Pfam" id="PF12867"/>
    </source>
</evidence>
<evidence type="ECO:0000313" key="3">
    <source>
        <dbReference type="EMBL" id="SHL37146.1"/>
    </source>
</evidence>
<dbReference type="STRING" id="1055723.SAMN05216293_3337"/>
<comment type="caution">
    <text evidence="3">The sequence shown here is derived from an EMBL/GenBank/DDBJ whole genome shotgun (WGS) entry which is preliminary data.</text>
</comment>
<dbReference type="SUPFAM" id="SSF109854">
    <property type="entry name" value="DinB/YfiT-like putative metalloenzymes"/>
    <property type="match status" value="1"/>
</dbReference>
<dbReference type="OrthoDB" id="9793216at2"/>
<evidence type="ECO:0000313" key="4">
    <source>
        <dbReference type="Proteomes" id="UP000184031"/>
    </source>
</evidence>
<dbReference type="Proteomes" id="UP000184031">
    <property type="component" value="Unassembled WGS sequence"/>
</dbReference>
<dbReference type="InterPro" id="IPR024775">
    <property type="entry name" value="DinB-like"/>
</dbReference>
<dbReference type="Proteomes" id="UP000198940">
    <property type="component" value="Unassembled WGS sequence"/>
</dbReference>
<dbReference type="EMBL" id="FOKU01000008">
    <property type="protein sequence ID" value="SFC26443.1"/>
    <property type="molecule type" value="Genomic_DNA"/>
</dbReference>
<evidence type="ECO:0000313" key="5">
    <source>
        <dbReference type="Proteomes" id="UP000198940"/>
    </source>
</evidence>
<name>A0A1M7A397_9FLAO</name>